<gene>
    <name evidence="1" type="ORF">NP596_08875</name>
</gene>
<organism evidence="1 2">
    <name type="scientific">Methylomonas rivi</name>
    <dbReference type="NCBI Taxonomy" id="2952226"/>
    <lineage>
        <taxon>Bacteria</taxon>
        <taxon>Pseudomonadati</taxon>
        <taxon>Pseudomonadota</taxon>
        <taxon>Gammaproteobacteria</taxon>
        <taxon>Methylococcales</taxon>
        <taxon>Methylococcaceae</taxon>
        <taxon>Methylomonas</taxon>
    </lineage>
</organism>
<reference evidence="1 2" key="1">
    <citation type="submission" date="2022-07" db="EMBL/GenBank/DDBJ databases">
        <title>Methylomonas rivi sp. nov., Methylomonas rosea sp. nov., Methylomonas aureus sp. nov. and Methylomonas subterranea sp. nov., four novel methanotrophs isolated from a freshwater creek and the deep terrestrial subsurface.</title>
        <authorList>
            <person name="Abin C."/>
            <person name="Sankaranarayanan K."/>
            <person name="Garner C."/>
            <person name="Sindelar R."/>
            <person name="Kotary K."/>
            <person name="Garner R."/>
            <person name="Barclay S."/>
            <person name="Lawson P."/>
            <person name="Krumholz L."/>
        </authorList>
    </citation>
    <scope>NUCLEOTIDE SEQUENCE [LARGE SCALE GENOMIC DNA]</scope>
    <source>
        <strain evidence="1 2">WSC-6</strain>
    </source>
</reference>
<comment type="caution">
    <text evidence="1">The sequence shown here is derived from an EMBL/GenBank/DDBJ whole genome shotgun (WGS) entry which is preliminary data.</text>
</comment>
<protein>
    <submittedName>
        <fullName evidence="1">Uncharacterized protein</fullName>
    </submittedName>
</protein>
<name>A0ABT1U691_9GAMM</name>
<keyword evidence="2" id="KW-1185">Reference proteome</keyword>
<accession>A0ABT1U691</accession>
<evidence type="ECO:0000313" key="1">
    <source>
        <dbReference type="EMBL" id="MCQ8128571.1"/>
    </source>
</evidence>
<proteinExistence type="predicted"/>
<sequence>MDDLQLENREKLSRFYSELRKLSFPTSPISMELVNFVTTSFERYFENDKKSLDDSFSLKPKRGAKRLPRDFHLERAKRIIRLQNEGKTWIQVVDELAGKDGMPSDEREIRRIAERYRVEIMAESIKPEDLFDD</sequence>
<dbReference type="Proteomes" id="UP001524586">
    <property type="component" value="Unassembled WGS sequence"/>
</dbReference>
<evidence type="ECO:0000313" key="2">
    <source>
        <dbReference type="Proteomes" id="UP001524586"/>
    </source>
</evidence>
<dbReference type="RefSeq" id="WP_256614960.1">
    <property type="nucleotide sequence ID" value="NZ_JANIBK010000035.1"/>
</dbReference>
<dbReference type="EMBL" id="JANIBK010000035">
    <property type="protein sequence ID" value="MCQ8128571.1"/>
    <property type="molecule type" value="Genomic_DNA"/>
</dbReference>